<sequence length="88" mass="10008">WSTVMARLGDAGARQEPSEILKLETRLPLSLVKIDEELMSDIRQNGIQEPIEIRIREGGSQIVWDGLHRLAIAVRLGHETVPVFYTRM</sequence>
<gene>
    <name evidence="1" type="ORF">LCGC14_2856790</name>
</gene>
<feature type="non-terminal residue" evidence="1">
    <location>
        <position position="1"/>
    </location>
</feature>
<proteinExistence type="predicted"/>
<organism evidence="1">
    <name type="scientific">marine sediment metagenome</name>
    <dbReference type="NCBI Taxonomy" id="412755"/>
    <lineage>
        <taxon>unclassified sequences</taxon>
        <taxon>metagenomes</taxon>
        <taxon>ecological metagenomes</taxon>
    </lineage>
</organism>
<dbReference type="EMBL" id="LAZR01055108">
    <property type="protein sequence ID" value="KKK77119.1"/>
    <property type="molecule type" value="Genomic_DNA"/>
</dbReference>
<evidence type="ECO:0000313" key="1">
    <source>
        <dbReference type="EMBL" id="KKK77119.1"/>
    </source>
</evidence>
<accession>A0A0F9AF66</accession>
<dbReference type="SUPFAM" id="SSF110849">
    <property type="entry name" value="ParB/Sulfiredoxin"/>
    <property type="match status" value="1"/>
</dbReference>
<dbReference type="Gene3D" id="3.90.1530.10">
    <property type="entry name" value="Conserved hypothetical protein from pyrococcus furiosus pfu- 392566-001, ParB domain"/>
    <property type="match status" value="1"/>
</dbReference>
<reference evidence="1" key="1">
    <citation type="journal article" date="2015" name="Nature">
        <title>Complex archaea that bridge the gap between prokaryotes and eukaryotes.</title>
        <authorList>
            <person name="Spang A."/>
            <person name="Saw J.H."/>
            <person name="Jorgensen S.L."/>
            <person name="Zaremba-Niedzwiedzka K."/>
            <person name="Martijn J."/>
            <person name="Lind A.E."/>
            <person name="van Eijk R."/>
            <person name="Schleper C."/>
            <person name="Guy L."/>
            <person name="Ettema T.J."/>
        </authorList>
    </citation>
    <scope>NUCLEOTIDE SEQUENCE</scope>
</reference>
<protein>
    <submittedName>
        <fullName evidence="1">Uncharacterized protein</fullName>
    </submittedName>
</protein>
<dbReference type="AlphaFoldDB" id="A0A0F9AF66"/>
<name>A0A0F9AF66_9ZZZZ</name>
<comment type="caution">
    <text evidence="1">The sequence shown here is derived from an EMBL/GenBank/DDBJ whole genome shotgun (WGS) entry which is preliminary data.</text>
</comment>
<dbReference type="InterPro" id="IPR036086">
    <property type="entry name" value="ParB/Sulfiredoxin_sf"/>
</dbReference>